<feature type="domain" description="Carbohydrate-binding" evidence="2">
    <location>
        <begin position="1102"/>
        <end position="1257"/>
    </location>
</feature>
<gene>
    <name evidence="5" type="ordered locus">Tter_2109</name>
</gene>
<evidence type="ECO:0000256" key="1">
    <source>
        <dbReference type="SAM" id="SignalP"/>
    </source>
</evidence>
<dbReference type="Pfam" id="PF11790">
    <property type="entry name" value="Glyco_hydro_cc"/>
    <property type="match status" value="1"/>
</dbReference>
<evidence type="ECO:0000313" key="5">
    <source>
        <dbReference type="EMBL" id="ACZ43011.1"/>
    </source>
</evidence>
<name>D1CGZ0_THET1</name>
<accession>D1CGZ0</accession>
<evidence type="ECO:0000259" key="4">
    <source>
        <dbReference type="Pfam" id="PF11790"/>
    </source>
</evidence>
<organism evidence="5 6">
    <name type="scientific">Thermobaculum terrenum (strain ATCC BAA-798 / CCMEE 7001 / YNP1)</name>
    <dbReference type="NCBI Taxonomy" id="525904"/>
    <lineage>
        <taxon>Bacteria</taxon>
        <taxon>Bacillati</taxon>
        <taxon>Chloroflexota</taxon>
        <taxon>Chloroflexia</taxon>
        <taxon>Candidatus Thermobaculales</taxon>
        <taxon>Candidatus Thermobaculaceae</taxon>
        <taxon>Thermobaculum</taxon>
    </lineage>
</organism>
<dbReference type="InterPro" id="IPR010502">
    <property type="entry name" value="Carb-bd_dom_fam9"/>
</dbReference>
<keyword evidence="6" id="KW-1185">Reference proteome</keyword>
<reference evidence="6" key="1">
    <citation type="journal article" date="2010" name="Stand. Genomic Sci.">
        <title>Complete genome sequence of 'Thermobaculum terrenum' type strain (YNP1).</title>
        <authorList>
            <person name="Kiss H."/>
            <person name="Cleland D."/>
            <person name="Lapidus A."/>
            <person name="Lucas S."/>
            <person name="Glavina Del Rio T."/>
            <person name="Nolan M."/>
            <person name="Tice H."/>
            <person name="Han C."/>
            <person name="Goodwin L."/>
            <person name="Pitluck S."/>
            <person name="Liolios K."/>
            <person name="Ivanova N."/>
            <person name="Mavromatis K."/>
            <person name="Ovchinnikova G."/>
            <person name="Pati A."/>
            <person name="Chen A."/>
            <person name="Palaniappan K."/>
            <person name="Land M."/>
            <person name="Hauser L."/>
            <person name="Chang Y."/>
            <person name="Jeffries C."/>
            <person name="Lu M."/>
            <person name="Brettin T."/>
            <person name="Detter J."/>
            <person name="Goker M."/>
            <person name="Tindall B."/>
            <person name="Beck B."/>
            <person name="McDermott T."/>
            <person name="Woyke T."/>
            <person name="Bristow J."/>
            <person name="Eisen J."/>
            <person name="Markowitz V."/>
            <person name="Hugenholtz P."/>
            <person name="Kyrpides N."/>
            <person name="Klenk H."/>
            <person name="Cheng J."/>
        </authorList>
    </citation>
    <scope>NUCLEOTIDE SEQUENCE [LARGE SCALE GENOMIC DNA]</scope>
    <source>
        <strain evidence="6">ATCC BAA-798 / YNP1</strain>
    </source>
</reference>
<dbReference type="CDD" id="cd09621">
    <property type="entry name" value="CBM9_like_5"/>
    <property type="match status" value="1"/>
</dbReference>
<dbReference type="HOGENOM" id="CLU_263648_0_0_0"/>
<keyword evidence="1" id="KW-0732">Signal</keyword>
<dbReference type="GO" id="GO:0016052">
    <property type="term" value="P:carbohydrate catabolic process"/>
    <property type="evidence" value="ECO:0007669"/>
    <property type="project" value="InterPro"/>
</dbReference>
<dbReference type="Proteomes" id="UP000000323">
    <property type="component" value="Chromosome 2"/>
</dbReference>
<evidence type="ECO:0000313" key="6">
    <source>
        <dbReference type="Proteomes" id="UP000000323"/>
    </source>
</evidence>
<dbReference type="Gene3D" id="2.60.120.260">
    <property type="entry name" value="Galactose-binding domain-like"/>
    <property type="match status" value="1"/>
</dbReference>
<dbReference type="RefSeq" id="WP_012876042.1">
    <property type="nucleotide sequence ID" value="NC_013526.1"/>
</dbReference>
<feature type="signal peptide" evidence="1">
    <location>
        <begin position="1"/>
        <end position="27"/>
    </location>
</feature>
<evidence type="ECO:0000259" key="2">
    <source>
        <dbReference type="Pfam" id="PF06452"/>
    </source>
</evidence>
<dbReference type="GO" id="GO:0030246">
    <property type="term" value="F:carbohydrate binding"/>
    <property type="evidence" value="ECO:0007669"/>
    <property type="project" value="InterPro"/>
</dbReference>
<feature type="domain" description="Asl1-like glycosyl hydrolase catalytic" evidence="4">
    <location>
        <begin position="410"/>
        <end position="568"/>
    </location>
</feature>
<dbReference type="KEGG" id="ttr:Tter_2109"/>
<dbReference type="Gene3D" id="3.20.20.80">
    <property type="entry name" value="Glycosidases"/>
    <property type="match status" value="1"/>
</dbReference>
<dbReference type="Pfam" id="PF10633">
    <property type="entry name" value="NPCBM_assoc"/>
    <property type="match status" value="2"/>
</dbReference>
<feature type="chain" id="PRO_5003021654" evidence="1">
    <location>
        <begin position="28"/>
        <end position="1276"/>
    </location>
</feature>
<dbReference type="InterPro" id="IPR017853">
    <property type="entry name" value="GH"/>
</dbReference>
<dbReference type="CAZy" id="GH39">
    <property type="family name" value="Glycoside Hydrolase Family 39"/>
</dbReference>
<dbReference type="InterPro" id="IPR024655">
    <property type="entry name" value="Asl1_glyco_hydro_catalytic"/>
</dbReference>
<dbReference type="eggNOG" id="COG3664">
    <property type="taxonomic scope" value="Bacteria"/>
</dbReference>
<feature type="domain" description="Alpha-galactosidase NEW3" evidence="3">
    <location>
        <begin position="906"/>
        <end position="951"/>
    </location>
</feature>
<dbReference type="CAZy" id="CBM9">
    <property type="family name" value="Carbohydrate-Binding Module Family 9"/>
</dbReference>
<dbReference type="EMBL" id="CP001826">
    <property type="protein sequence ID" value="ACZ43011.1"/>
    <property type="molecule type" value="Genomic_DNA"/>
</dbReference>
<dbReference type="InterPro" id="IPR013783">
    <property type="entry name" value="Ig-like_fold"/>
</dbReference>
<sequence>MGRKGVPAMLVLVLLLALWPASHNGRAQETGLDNPGFEAGPWEANHPERVATDTTQVHGGQRSVRVLPLPGDDVFMLSNLVPIDVELSYVFSVWIRTDSLPSNAVSVRVLEVDPNNVAIGWHVLSSGDNRLVTTGGTHDWQRFDVELSGFNSRTSYLKFYLWVAPAEAGTAWFDDAAFARSSRPGEDLRLSVTTPRLGNVFSPGEEVSGIVTVRSLADEPREVVLRQHVEYKDGTVVLDRDTSLTIPPRGTVDVHLAFTPRLKGVYYGRFALLDQQGEELRVLETSFGVIEPLDAHDYSRLSPFGAQTHFGQYKGDPEKNLRLMSMAGINWTRDEMYWSELEKTKGVFTFPPQFDAYVAENVRQGLDPLIILDYHNRLYDLNESGSPRAPHTEAGLRGWARYVAEMVTRYRDQVRYWEVWNEPNGQQFWGDEPSAREYAAVLKTAYTTIKRLDPDAVVIGGAIAGTDLNYLRELFDAGGLNYMDVLSIHPYRVGGPDETDLLRDLRFHQELMHEYGYEKPIWLTEIGWATDTGPYGVSEAQQAQYLVRTYLLALSTGYVREVNWYDFQDDGPDPANHEHRFGIVRLDLSPKPAYTAYANLVRQIGAGHYVGDLSLPEGVRGEVFARRGEAILVLWATSARQVSLRTSASRLEVYDIDGNERDVPVDGGSASLTVGPDPMYVHGLGAGVLLQAAANTFEEALAAARLDLRGREFAPEVESHLERASSRVEHYLTHRSPGDLVAALGELDRARGIWIDSAHTAGGDAWRSALVNVYSLARASGALADMAYASRARGQALIGQGSGKITALPSGADASRPHAEALWQDASRYLEESREMRQQDPVAAWRAAVLGRSLARASQQVYRYEEPVYPWVYLSTPDYNLSAVVGELPPLPVTVHNALDRSVAFDLTVDAPLGWDVAGAGVVSLAPGERRTVELRVVPPTDVAVGSYRIAIGGRYDGVKAVVPIEVDLELRPALELEVLPLRERPAAGTELRVRVANASAHAQSGTLALQLPAGWSASPSSAAYGPLAPGESQTMSFELTAVRQADFNEYEVGISATYTAGVVSASQALDFLAIPRGRAAVDGDLSDWRAALPIHLDRASQVAEKKGWTPQDLSAVGYTMWDDDYLYVAVRVTDNAFRQTYTGGDVWRGDGVQFAIDALNNKSDSYDSDDSEWGLTLTPAGPQVWRWYGSGGLPGNVLVESARLSVVRQGDQTVYEAAIPISEIRPLVPSPGGQIGFDLLVNDDDGSGRSGWIEWTPGIGYGKVPRLFDSFTFLP</sequence>
<dbReference type="PANTHER" id="PTHR12631:SF10">
    <property type="entry name" value="BETA-XYLOSIDASE-LIKE PROTEIN-RELATED"/>
    <property type="match status" value="1"/>
</dbReference>
<proteinExistence type="predicted"/>
<dbReference type="OrthoDB" id="9776971at2"/>
<feature type="domain" description="Alpha-galactosidase NEW3" evidence="3">
    <location>
        <begin position="993"/>
        <end position="1060"/>
    </location>
</feature>
<dbReference type="InterPro" id="IPR051923">
    <property type="entry name" value="Glycosyl_Hydrolase_39"/>
</dbReference>
<dbReference type="Gene3D" id="2.60.40.10">
    <property type="entry name" value="Immunoglobulins"/>
    <property type="match status" value="2"/>
</dbReference>
<dbReference type="InterPro" id="IPR018905">
    <property type="entry name" value="A-galactase_NEW3"/>
</dbReference>
<dbReference type="STRING" id="525904.Tter_2109"/>
<evidence type="ECO:0000259" key="3">
    <source>
        <dbReference type="Pfam" id="PF10633"/>
    </source>
</evidence>
<dbReference type="Gene3D" id="2.60.40.1190">
    <property type="match status" value="1"/>
</dbReference>
<dbReference type="AlphaFoldDB" id="D1CGZ0"/>
<dbReference type="GO" id="GO:0004553">
    <property type="term" value="F:hydrolase activity, hydrolyzing O-glycosyl compounds"/>
    <property type="evidence" value="ECO:0007669"/>
    <property type="project" value="InterPro"/>
</dbReference>
<dbReference type="eggNOG" id="COG1470">
    <property type="taxonomic scope" value="Bacteria"/>
</dbReference>
<dbReference type="PANTHER" id="PTHR12631">
    <property type="entry name" value="ALPHA-L-IDURONIDASE"/>
    <property type="match status" value="1"/>
</dbReference>
<dbReference type="SUPFAM" id="SSF51445">
    <property type="entry name" value="(Trans)glycosidases"/>
    <property type="match status" value="1"/>
</dbReference>
<protein>
    <submittedName>
        <fullName evidence="5">Carbohydrate-binding family 9</fullName>
    </submittedName>
</protein>
<dbReference type="Pfam" id="PF06452">
    <property type="entry name" value="CBM9_1"/>
    <property type="match status" value="1"/>
</dbReference>
<dbReference type="SUPFAM" id="SSF49344">
    <property type="entry name" value="CBD9-like"/>
    <property type="match status" value="1"/>
</dbReference>